<dbReference type="Proteomes" id="UP000324800">
    <property type="component" value="Unassembled WGS sequence"/>
</dbReference>
<protein>
    <submittedName>
        <fullName evidence="1">Uncharacterized protein</fullName>
    </submittedName>
</protein>
<gene>
    <name evidence="1" type="ORF">EZS28_046705</name>
</gene>
<evidence type="ECO:0000313" key="2">
    <source>
        <dbReference type="Proteomes" id="UP000324800"/>
    </source>
</evidence>
<dbReference type="AlphaFoldDB" id="A0A5J4THR0"/>
<evidence type="ECO:0000313" key="1">
    <source>
        <dbReference type="EMBL" id="KAA6357768.1"/>
    </source>
</evidence>
<name>A0A5J4THR0_9EUKA</name>
<accession>A0A5J4THR0</accession>
<sequence length="71" mass="7967">MNDVKLADYFNNPELFVGYKTTFFGKICGSQNYDHNGLIGKIFTIELDSEKSEVLSDVVVDSDDVDCFSMS</sequence>
<feature type="non-terminal residue" evidence="1">
    <location>
        <position position="71"/>
    </location>
</feature>
<organism evidence="1 2">
    <name type="scientific">Streblomastix strix</name>
    <dbReference type="NCBI Taxonomy" id="222440"/>
    <lineage>
        <taxon>Eukaryota</taxon>
        <taxon>Metamonada</taxon>
        <taxon>Preaxostyla</taxon>
        <taxon>Oxymonadida</taxon>
        <taxon>Streblomastigidae</taxon>
        <taxon>Streblomastix</taxon>
    </lineage>
</organism>
<comment type="caution">
    <text evidence="1">The sequence shown here is derived from an EMBL/GenBank/DDBJ whole genome shotgun (WGS) entry which is preliminary data.</text>
</comment>
<dbReference type="EMBL" id="SNRW01030874">
    <property type="protein sequence ID" value="KAA6357768.1"/>
    <property type="molecule type" value="Genomic_DNA"/>
</dbReference>
<reference evidence="1 2" key="1">
    <citation type="submission" date="2019-03" db="EMBL/GenBank/DDBJ databases">
        <title>Single cell metagenomics reveals metabolic interactions within the superorganism composed of flagellate Streblomastix strix and complex community of Bacteroidetes bacteria on its surface.</title>
        <authorList>
            <person name="Treitli S.C."/>
            <person name="Kolisko M."/>
            <person name="Husnik F."/>
            <person name="Keeling P."/>
            <person name="Hampl V."/>
        </authorList>
    </citation>
    <scope>NUCLEOTIDE SEQUENCE [LARGE SCALE GENOMIC DNA]</scope>
    <source>
        <strain evidence="1">ST1C</strain>
    </source>
</reference>
<proteinExistence type="predicted"/>